<dbReference type="GO" id="GO:0005524">
    <property type="term" value="F:ATP binding"/>
    <property type="evidence" value="ECO:0007669"/>
    <property type="project" value="UniProtKB-KW"/>
</dbReference>
<evidence type="ECO:0000256" key="2">
    <source>
        <dbReference type="ARBA" id="ARBA00022448"/>
    </source>
</evidence>
<feature type="domain" description="ABC transporter" evidence="5">
    <location>
        <begin position="5"/>
        <end position="231"/>
    </location>
</feature>
<dbReference type="EMBL" id="JBHUIX010000011">
    <property type="protein sequence ID" value="MFD2174672.1"/>
    <property type="molecule type" value="Genomic_DNA"/>
</dbReference>
<comment type="caution">
    <text evidence="6">The sequence shown here is derived from an EMBL/GenBank/DDBJ whole genome shotgun (WGS) entry which is preliminary data.</text>
</comment>
<dbReference type="InterPro" id="IPR015856">
    <property type="entry name" value="ABC_transpr_CbiO/EcfA_su"/>
</dbReference>
<name>A0ABW5A8S5_9RHOB</name>
<dbReference type="SMART" id="SM00382">
    <property type="entry name" value="AAA"/>
    <property type="match status" value="1"/>
</dbReference>
<dbReference type="Proteomes" id="UP001597413">
    <property type="component" value="Unassembled WGS sequence"/>
</dbReference>
<dbReference type="InterPro" id="IPR027417">
    <property type="entry name" value="P-loop_NTPase"/>
</dbReference>
<evidence type="ECO:0000256" key="3">
    <source>
        <dbReference type="ARBA" id="ARBA00022741"/>
    </source>
</evidence>
<proteinExistence type="inferred from homology"/>
<dbReference type="Gene3D" id="3.40.50.300">
    <property type="entry name" value="P-loop containing nucleotide triphosphate hydrolases"/>
    <property type="match status" value="1"/>
</dbReference>
<organism evidence="6 7">
    <name type="scientific">Rhodobacter lacus</name>
    <dbReference type="NCBI Taxonomy" id="1641972"/>
    <lineage>
        <taxon>Bacteria</taxon>
        <taxon>Pseudomonadati</taxon>
        <taxon>Pseudomonadota</taxon>
        <taxon>Alphaproteobacteria</taxon>
        <taxon>Rhodobacterales</taxon>
        <taxon>Rhodobacter group</taxon>
        <taxon>Rhodobacter</taxon>
    </lineage>
</organism>
<comment type="similarity">
    <text evidence="1">Belongs to the ABC transporter superfamily.</text>
</comment>
<evidence type="ECO:0000313" key="6">
    <source>
        <dbReference type="EMBL" id="MFD2174672.1"/>
    </source>
</evidence>
<dbReference type="InterPro" id="IPR050095">
    <property type="entry name" value="ECF_ABC_transporter_ATP-bd"/>
</dbReference>
<dbReference type="CDD" id="cd03225">
    <property type="entry name" value="ABC_cobalt_CbiO_domain1"/>
    <property type="match status" value="1"/>
</dbReference>
<dbReference type="PANTHER" id="PTHR43553">
    <property type="entry name" value="HEAVY METAL TRANSPORTER"/>
    <property type="match status" value="1"/>
</dbReference>
<dbReference type="InterPro" id="IPR003439">
    <property type="entry name" value="ABC_transporter-like_ATP-bd"/>
</dbReference>
<dbReference type="PANTHER" id="PTHR43553:SF24">
    <property type="entry name" value="ENERGY-COUPLING FACTOR TRANSPORTER ATP-BINDING PROTEIN ECFA1"/>
    <property type="match status" value="1"/>
</dbReference>
<keyword evidence="7" id="KW-1185">Reference proteome</keyword>
<protein>
    <submittedName>
        <fullName evidence="6">Energy-coupling factor ABC transporter ATP-binding protein</fullName>
    </submittedName>
</protein>
<dbReference type="InterPro" id="IPR003593">
    <property type="entry name" value="AAA+_ATPase"/>
</dbReference>
<dbReference type="PROSITE" id="PS50893">
    <property type="entry name" value="ABC_TRANSPORTER_2"/>
    <property type="match status" value="1"/>
</dbReference>
<keyword evidence="3" id="KW-0547">Nucleotide-binding</keyword>
<evidence type="ECO:0000256" key="1">
    <source>
        <dbReference type="ARBA" id="ARBA00005417"/>
    </source>
</evidence>
<evidence type="ECO:0000259" key="5">
    <source>
        <dbReference type="PROSITE" id="PS50893"/>
    </source>
</evidence>
<evidence type="ECO:0000256" key="4">
    <source>
        <dbReference type="ARBA" id="ARBA00022840"/>
    </source>
</evidence>
<reference evidence="7" key="1">
    <citation type="journal article" date="2019" name="Int. J. Syst. Evol. Microbiol.">
        <title>The Global Catalogue of Microorganisms (GCM) 10K type strain sequencing project: providing services to taxonomists for standard genome sequencing and annotation.</title>
        <authorList>
            <consortium name="The Broad Institute Genomics Platform"/>
            <consortium name="The Broad Institute Genome Sequencing Center for Infectious Disease"/>
            <person name="Wu L."/>
            <person name="Ma J."/>
        </authorList>
    </citation>
    <scope>NUCLEOTIDE SEQUENCE [LARGE SCALE GENOMIC DNA]</scope>
    <source>
        <strain evidence="7">CCUG 55131</strain>
    </source>
</reference>
<dbReference type="RefSeq" id="WP_377390356.1">
    <property type="nucleotide sequence ID" value="NZ_JBHUIX010000011.1"/>
</dbReference>
<evidence type="ECO:0000313" key="7">
    <source>
        <dbReference type="Proteomes" id="UP001597413"/>
    </source>
</evidence>
<accession>A0ABW5A8S5</accession>
<gene>
    <name evidence="6" type="ORF">ACFSM0_11250</name>
</gene>
<keyword evidence="4 6" id="KW-0067">ATP-binding</keyword>
<keyword evidence="2" id="KW-0813">Transport</keyword>
<sequence>MTKGIEINNVALAREGQPVFAALSLRLAERRIGVVGRNGAGKSSLIRLLAGLMAPQAGQVRVEGVDVVRDRRAALHTVGILFQNPDHQIIFPVVIEEIAFGLEQMGLPRAEARARAQQVLERHGRADWAERLCHTLSQGQRQLLCLMAVLAMQPRWIFFDEPFASLDLPTTLAVEARIAALDQNVVLVTHDPARVAGFDRILWLEAGEVVADGAPDEVLPRYRAAMEALAKDLAC</sequence>
<dbReference type="Pfam" id="PF00005">
    <property type="entry name" value="ABC_tran"/>
    <property type="match status" value="1"/>
</dbReference>
<dbReference type="SUPFAM" id="SSF52540">
    <property type="entry name" value="P-loop containing nucleoside triphosphate hydrolases"/>
    <property type="match status" value="1"/>
</dbReference>